<dbReference type="GO" id="GO:0005886">
    <property type="term" value="C:plasma membrane"/>
    <property type="evidence" value="ECO:0007669"/>
    <property type="project" value="UniProtKB-SubCell"/>
</dbReference>
<dbReference type="AlphaFoldDB" id="A0A563UJW3"/>
<evidence type="ECO:0000256" key="5">
    <source>
        <dbReference type="ARBA" id="ARBA00022692"/>
    </source>
</evidence>
<accession>A0A563UJW3</accession>
<evidence type="ECO:0000256" key="1">
    <source>
        <dbReference type="ARBA" id="ARBA00004651"/>
    </source>
</evidence>
<dbReference type="OrthoDB" id="9813729at2"/>
<dbReference type="GO" id="GO:0009103">
    <property type="term" value="P:lipopolysaccharide biosynthetic process"/>
    <property type="evidence" value="ECO:0007669"/>
    <property type="project" value="UniProtKB-ARBA"/>
</dbReference>
<keyword evidence="5 8" id="KW-0812">Transmembrane</keyword>
<dbReference type="RefSeq" id="WP_146380456.1">
    <property type="nucleotide sequence ID" value="NZ_VOEJ01000001.1"/>
</dbReference>
<keyword evidence="11" id="KW-1185">Reference proteome</keyword>
<dbReference type="Proteomes" id="UP000320042">
    <property type="component" value="Unassembled WGS sequence"/>
</dbReference>
<dbReference type="PANTHER" id="PTHR33908:SF11">
    <property type="entry name" value="MEMBRANE PROTEIN"/>
    <property type="match status" value="1"/>
</dbReference>
<feature type="transmembrane region" description="Helical" evidence="8">
    <location>
        <begin position="299"/>
        <end position="323"/>
    </location>
</feature>
<dbReference type="Pfam" id="PF13231">
    <property type="entry name" value="PMT_2"/>
    <property type="match status" value="1"/>
</dbReference>
<comment type="caution">
    <text evidence="10">The sequence shown here is derived from an EMBL/GenBank/DDBJ whole genome shotgun (WGS) entry which is preliminary data.</text>
</comment>
<sequence length="500" mass="55954">MLLHFAANANYGVHADELYYIAMAEHLQWGYYDNGPFIVWMVKLSAMLFGSSTFAWRVLPTLISAATIVLTGQLTKRLGGNTFAIVVSCTAMLCSPAFTAMGYLLQPAAFDQFFWTAIAFCMVYYTTSKRPVYLYAFAISLSLGVLNKLSILLYACVWLFNVKINRQNIWSVILSGGIFIIVLSPYLFWQYQNGFPVLQYMRVVTNRHVYLGAGDYLFQLLFFHGAAMAVWLAGLAFILTDKGAFRSYRNVGIGFLVLVLAIFVMNGKLYYLLGAFPLLMAAGGICWEKMLGRAAVSKFILVGGLAVIAIIAMPVVLPILPYATMCRYVSLMKMYAKIDQPLRWDDGRVHDVPQYFADMRGWQELAKNIQSACKGSLTVYTKNYAAAGALSYYQTGACITVAADNSSFMEWAPNNLPDIFFYVTDEDDKKVLAYAAQVAFMGRVNDKLTAAHQLKVFHLKQPTLSFRESYQANRNLIQGSVKPYISVLPKSDHLNDIKAL</sequence>
<evidence type="ECO:0000313" key="10">
    <source>
        <dbReference type="EMBL" id="TWR31559.1"/>
    </source>
</evidence>
<evidence type="ECO:0000259" key="9">
    <source>
        <dbReference type="Pfam" id="PF13231"/>
    </source>
</evidence>
<dbReference type="InterPro" id="IPR038731">
    <property type="entry name" value="RgtA/B/C-like"/>
</dbReference>
<feature type="domain" description="Glycosyltransferase RgtA/B/C/D-like" evidence="9">
    <location>
        <begin position="33"/>
        <end position="189"/>
    </location>
</feature>
<evidence type="ECO:0000256" key="2">
    <source>
        <dbReference type="ARBA" id="ARBA00022475"/>
    </source>
</evidence>
<keyword evidence="6 8" id="KW-1133">Transmembrane helix</keyword>
<dbReference type="PANTHER" id="PTHR33908">
    <property type="entry name" value="MANNOSYLTRANSFERASE YKCB-RELATED"/>
    <property type="match status" value="1"/>
</dbReference>
<keyword evidence="3" id="KW-0328">Glycosyltransferase</keyword>
<evidence type="ECO:0000256" key="6">
    <source>
        <dbReference type="ARBA" id="ARBA00022989"/>
    </source>
</evidence>
<feature type="transmembrane region" description="Helical" evidence="8">
    <location>
        <begin position="216"/>
        <end position="240"/>
    </location>
</feature>
<evidence type="ECO:0000256" key="7">
    <source>
        <dbReference type="ARBA" id="ARBA00023136"/>
    </source>
</evidence>
<evidence type="ECO:0000256" key="8">
    <source>
        <dbReference type="SAM" id="Phobius"/>
    </source>
</evidence>
<comment type="subcellular location">
    <subcellularLocation>
        <location evidence="1">Cell membrane</location>
        <topology evidence="1">Multi-pass membrane protein</topology>
    </subcellularLocation>
</comment>
<keyword evidence="4" id="KW-0808">Transferase</keyword>
<evidence type="ECO:0000313" key="11">
    <source>
        <dbReference type="Proteomes" id="UP000320042"/>
    </source>
</evidence>
<feature type="transmembrane region" description="Helical" evidence="8">
    <location>
        <begin position="169"/>
        <end position="189"/>
    </location>
</feature>
<proteinExistence type="predicted"/>
<reference evidence="10 11" key="1">
    <citation type="submission" date="2019-07" db="EMBL/GenBank/DDBJ databases">
        <authorList>
            <person name="Kim J."/>
        </authorList>
    </citation>
    <scope>NUCLEOTIDE SEQUENCE [LARGE SCALE GENOMIC DNA]</scope>
    <source>
        <strain evidence="11">dk17</strain>
    </source>
</reference>
<organism evidence="10 11">
    <name type="scientific">Mucilaginibacter pallidiroseus</name>
    <dbReference type="NCBI Taxonomy" id="2599295"/>
    <lineage>
        <taxon>Bacteria</taxon>
        <taxon>Pseudomonadati</taxon>
        <taxon>Bacteroidota</taxon>
        <taxon>Sphingobacteriia</taxon>
        <taxon>Sphingobacteriales</taxon>
        <taxon>Sphingobacteriaceae</taxon>
        <taxon>Mucilaginibacter</taxon>
    </lineage>
</organism>
<feature type="transmembrane region" description="Helical" evidence="8">
    <location>
        <begin position="132"/>
        <end position="157"/>
    </location>
</feature>
<gene>
    <name evidence="10" type="ORF">FPZ43_03545</name>
</gene>
<evidence type="ECO:0000256" key="3">
    <source>
        <dbReference type="ARBA" id="ARBA00022676"/>
    </source>
</evidence>
<protein>
    <recommendedName>
        <fullName evidence="9">Glycosyltransferase RgtA/B/C/D-like domain-containing protein</fullName>
    </recommendedName>
</protein>
<keyword evidence="7 8" id="KW-0472">Membrane</keyword>
<dbReference type="InterPro" id="IPR050297">
    <property type="entry name" value="LipidA_mod_glycosyltrf_83"/>
</dbReference>
<dbReference type="EMBL" id="VOEJ01000001">
    <property type="protein sequence ID" value="TWR31559.1"/>
    <property type="molecule type" value="Genomic_DNA"/>
</dbReference>
<name>A0A563UJW3_9SPHI</name>
<keyword evidence="2" id="KW-1003">Cell membrane</keyword>
<feature type="transmembrane region" description="Helical" evidence="8">
    <location>
        <begin position="247"/>
        <end position="264"/>
    </location>
</feature>
<evidence type="ECO:0000256" key="4">
    <source>
        <dbReference type="ARBA" id="ARBA00022679"/>
    </source>
</evidence>
<dbReference type="GO" id="GO:0016763">
    <property type="term" value="F:pentosyltransferase activity"/>
    <property type="evidence" value="ECO:0007669"/>
    <property type="project" value="TreeGrafter"/>
</dbReference>
<feature type="transmembrane region" description="Helical" evidence="8">
    <location>
        <begin position="83"/>
        <end position="105"/>
    </location>
</feature>